<proteinExistence type="predicted"/>
<evidence type="ECO:0008006" key="3">
    <source>
        <dbReference type="Google" id="ProtNLM"/>
    </source>
</evidence>
<protein>
    <recommendedName>
        <fullName evidence="3">YbaB/EbfC family DNA-binding protein</fullName>
    </recommendedName>
</protein>
<name>A0ABS1WZG2_9GAMM</name>
<comment type="caution">
    <text evidence="1">The sequence shown here is derived from an EMBL/GenBank/DDBJ whole genome shotgun (WGS) entry which is preliminary data.</text>
</comment>
<dbReference type="Proteomes" id="UP000661077">
    <property type="component" value="Unassembled WGS sequence"/>
</dbReference>
<sequence length="168" mass="18553">MSMHRIDQRSHGSHHPIRRSRLATVWRQVLKLLGSLGLGWTAATMPSSVTAAESQAPEHWLSYAQLVSNQFQTWLSDSGDESVVRLHAFMQERMLQEGTSAPPAALVVRVWIASSGKVERLEFASLGSAQADADLRSLLTSRPLSESPPPDMRQPLILQLDLTFVTAV</sequence>
<keyword evidence="2" id="KW-1185">Reference proteome</keyword>
<reference evidence="1 2" key="1">
    <citation type="journal article" date="2021" name="Int. J. Syst. Evol. Microbiol.">
        <title>Steroidobacter gossypii sp. nov., isolated from soil of cotton cropping field.</title>
        <authorList>
            <person name="Huang R."/>
            <person name="Yang S."/>
            <person name="Zhen C."/>
            <person name="Liu W."/>
        </authorList>
    </citation>
    <scope>NUCLEOTIDE SEQUENCE [LARGE SCALE GENOMIC DNA]</scope>
    <source>
        <strain evidence="1 2">S1-65</strain>
    </source>
</reference>
<accession>A0ABS1WZG2</accession>
<evidence type="ECO:0000313" key="2">
    <source>
        <dbReference type="Proteomes" id="UP000661077"/>
    </source>
</evidence>
<gene>
    <name evidence="1" type="ORF">JM946_16575</name>
</gene>
<dbReference type="RefSeq" id="WP_203168457.1">
    <property type="nucleotide sequence ID" value="NZ_JAEVLS010000003.1"/>
</dbReference>
<dbReference type="EMBL" id="JAEVLS010000003">
    <property type="protein sequence ID" value="MBM0106351.1"/>
    <property type="molecule type" value="Genomic_DNA"/>
</dbReference>
<evidence type="ECO:0000313" key="1">
    <source>
        <dbReference type="EMBL" id="MBM0106351.1"/>
    </source>
</evidence>
<organism evidence="1 2">
    <name type="scientific">Steroidobacter gossypii</name>
    <dbReference type="NCBI Taxonomy" id="2805490"/>
    <lineage>
        <taxon>Bacteria</taxon>
        <taxon>Pseudomonadati</taxon>
        <taxon>Pseudomonadota</taxon>
        <taxon>Gammaproteobacteria</taxon>
        <taxon>Steroidobacterales</taxon>
        <taxon>Steroidobacteraceae</taxon>
        <taxon>Steroidobacter</taxon>
    </lineage>
</organism>